<dbReference type="InterPro" id="IPR036047">
    <property type="entry name" value="F-box-like_dom_sf"/>
</dbReference>
<sequence length="392" mass="44828">MTLLLFPPEILKLVAGELSDTDLCTFCLVCRKFNSIAQDDQVVWRAKLLRIYDEPSSKVPGKPYDWKRVYQSRQQIILRGAPSMELGAGNLSEEALEVIWDMLHDARGYKSATKEITGKNFKILDSFKHQNRTLGLLEGRGNNYALAAAVNVLTTPLLRLPEEKDLYDLHTMVYSTPAVSFDGYPQFQVIAALAKYFIYHIHKDSESDMLYQRRLMQPNEYPSWWEGKLSDYVGPCHKIPLKWYGAYAYAQRTIRPQLRDLSDGPLVDVTLSMTSHNEFQGSGCDIQNFTITHGKISSTKPDPTLRYSGAWKHIEFRKSYDSHEWTYEGAMLPGNNMILGHWRRPGTLNSPENFRGNNGPFFLWAVPEGSTIAGRDDRLGFPRYRGVLPMYP</sequence>
<proteinExistence type="predicted"/>
<evidence type="ECO:0000259" key="1">
    <source>
        <dbReference type="PROSITE" id="PS50181"/>
    </source>
</evidence>
<dbReference type="Gene3D" id="1.20.1280.50">
    <property type="match status" value="1"/>
</dbReference>
<accession>A0A292Q426</accession>
<reference evidence="2" key="1">
    <citation type="submission" date="2015-10" db="EMBL/GenBank/DDBJ databases">
        <authorList>
            <person name="Regsiter A."/>
            <person name="william w."/>
        </authorList>
    </citation>
    <scope>NUCLEOTIDE SEQUENCE</scope>
    <source>
        <strain evidence="2">Montdore</strain>
    </source>
</reference>
<dbReference type="InterPro" id="IPR001810">
    <property type="entry name" value="F-box_dom"/>
</dbReference>
<dbReference type="Pfam" id="PF12937">
    <property type="entry name" value="F-box-like"/>
    <property type="match status" value="1"/>
</dbReference>
<feature type="domain" description="F-box" evidence="1">
    <location>
        <begin position="1"/>
        <end position="47"/>
    </location>
</feature>
<gene>
    <name evidence="2" type="ORF">GSTUAT00001416001</name>
</gene>
<dbReference type="Proteomes" id="UP001412239">
    <property type="component" value="Unassembled WGS sequence"/>
</dbReference>
<organism evidence="2 3">
    <name type="scientific">Tuber aestivum</name>
    <name type="common">summer truffle</name>
    <dbReference type="NCBI Taxonomy" id="59557"/>
    <lineage>
        <taxon>Eukaryota</taxon>
        <taxon>Fungi</taxon>
        <taxon>Dikarya</taxon>
        <taxon>Ascomycota</taxon>
        <taxon>Pezizomycotina</taxon>
        <taxon>Pezizomycetes</taxon>
        <taxon>Pezizales</taxon>
        <taxon>Tuberaceae</taxon>
        <taxon>Tuber</taxon>
    </lineage>
</organism>
<name>A0A292Q426_9PEZI</name>
<dbReference type="CDD" id="cd09917">
    <property type="entry name" value="F-box_SF"/>
    <property type="match status" value="1"/>
</dbReference>
<keyword evidence="3" id="KW-1185">Reference proteome</keyword>
<dbReference type="SMART" id="SM00256">
    <property type="entry name" value="FBOX"/>
    <property type="match status" value="1"/>
</dbReference>
<dbReference type="PROSITE" id="PS50181">
    <property type="entry name" value="FBOX"/>
    <property type="match status" value="1"/>
</dbReference>
<evidence type="ECO:0000313" key="2">
    <source>
        <dbReference type="EMBL" id="CUS14539.1"/>
    </source>
</evidence>
<evidence type="ECO:0000313" key="3">
    <source>
        <dbReference type="Proteomes" id="UP001412239"/>
    </source>
</evidence>
<dbReference type="SUPFAM" id="SSF81383">
    <property type="entry name" value="F-box domain"/>
    <property type="match status" value="1"/>
</dbReference>
<dbReference type="EMBL" id="LN890958">
    <property type="protein sequence ID" value="CUS14539.1"/>
    <property type="molecule type" value="Genomic_DNA"/>
</dbReference>
<dbReference type="AlphaFoldDB" id="A0A292Q426"/>
<protein>
    <recommendedName>
        <fullName evidence="1">F-box domain-containing protein</fullName>
    </recommendedName>
</protein>